<reference evidence="1" key="1">
    <citation type="journal article" date="2014" name="Front. Microbiol.">
        <title>High frequency of phylogenetically diverse reductive dehalogenase-homologous genes in deep subseafloor sedimentary metagenomes.</title>
        <authorList>
            <person name="Kawai M."/>
            <person name="Futagami T."/>
            <person name="Toyoda A."/>
            <person name="Takaki Y."/>
            <person name="Nishi S."/>
            <person name="Hori S."/>
            <person name="Arai W."/>
            <person name="Tsubouchi T."/>
            <person name="Morono Y."/>
            <person name="Uchiyama I."/>
            <person name="Ito T."/>
            <person name="Fujiyama A."/>
            <person name="Inagaki F."/>
            <person name="Takami H."/>
        </authorList>
    </citation>
    <scope>NUCLEOTIDE SEQUENCE</scope>
    <source>
        <strain evidence="1">Expedition CK06-06</strain>
    </source>
</reference>
<accession>X1HVG6</accession>
<dbReference type="EMBL" id="BARU01027435">
    <property type="protein sequence ID" value="GAH74146.1"/>
    <property type="molecule type" value="Genomic_DNA"/>
</dbReference>
<dbReference type="AlphaFoldDB" id="X1HVG6"/>
<comment type="caution">
    <text evidence="1">The sequence shown here is derived from an EMBL/GenBank/DDBJ whole genome shotgun (WGS) entry which is preliminary data.</text>
</comment>
<gene>
    <name evidence="1" type="ORF">S03H2_43921</name>
</gene>
<protein>
    <submittedName>
        <fullName evidence="1">Uncharacterized protein</fullName>
    </submittedName>
</protein>
<sequence>MIILNIIKMVKPMKKDKYFIYCRKSSEEED</sequence>
<name>X1HVG6_9ZZZZ</name>
<feature type="non-terminal residue" evidence="1">
    <location>
        <position position="30"/>
    </location>
</feature>
<evidence type="ECO:0000313" key="1">
    <source>
        <dbReference type="EMBL" id="GAH74146.1"/>
    </source>
</evidence>
<organism evidence="1">
    <name type="scientific">marine sediment metagenome</name>
    <dbReference type="NCBI Taxonomy" id="412755"/>
    <lineage>
        <taxon>unclassified sequences</taxon>
        <taxon>metagenomes</taxon>
        <taxon>ecological metagenomes</taxon>
    </lineage>
</organism>
<proteinExistence type="predicted"/>